<comment type="caution">
    <text evidence="8">As this protein does not have any detectable helicase domains, it probably does not have helicase activity.</text>
</comment>
<sequence length="688" mass="72280">MTDPDAEPTQLALVPSADVGDAGGQGPPAGGAADGGPASASADRFAGAAQRLPVARVAIEVSLAHLDRPFDYLVPEAMDDQVVAGCRVMVRFGGASVSGFVLERSDTTEHTGRLGRISRVVSSEPVLRPDVARACRAVADRYAGTFADVVRLAVPPRHARTEKRPLEGEEPLPVPAERSTVWAAYDGGTDVLDALATGGSPRAVWSPRPGAAPEAGLVEAVAAVLSGGRGAIVCLPDVADVERLDAAMTAAWGSDHHVTLTADLGPAARYAAFLRVLRGRARVVIGTRAAAFAPVADLGLVAIWDDGDDLFAEPRAPYPHTREVLLTRAWDSGCGVLVAGWARTPEAQQLVESGWCSSIEAPSAQRRAAWPRIETDEPGRALSTARLPAAAFRAVRAGLEAGPVLVQVPRTGYRASLACQECRRPARCVRCTGPLRQDDPGAPPRCGWCGGEAEPWSCPHCGGTRLRAPLLGDRRTVEELGRAFPQVRVRSSVGGSAVRDVDAEPAIVVATPGAEPRASGGYAAAVLLDTWATLSRPDLRTDEEALRRWLNAAALVRGSADGGRLVVVGDPGVPVVQALVRTDPVGFAARELGERRAARLPPAARLATLEGPEDAVTDLVGHGWPEHAQVLGPIELDADDDGPRARLVVAVPRSGGRVLTAALRHVQADRSLRKRRPVRVQVDPYALG</sequence>
<dbReference type="Pfam" id="PF17764">
    <property type="entry name" value="PriA_3primeBD"/>
    <property type="match status" value="1"/>
</dbReference>
<dbReference type="GO" id="GO:0043138">
    <property type="term" value="F:3'-5' DNA helicase activity"/>
    <property type="evidence" value="ECO:0007669"/>
    <property type="project" value="TreeGrafter"/>
</dbReference>
<feature type="binding site" evidence="8">
    <location>
        <position position="422"/>
    </location>
    <ligand>
        <name>Zn(2+)</name>
        <dbReference type="ChEBI" id="CHEBI:29105"/>
        <label>1</label>
    </ligand>
</feature>
<keyword evidence="2 8" id="KW-0235">DNA replication</keyword>
<name>A0A0B2B6R2_9ACTN</name>
<organism evidence="11 12">
    <name type="scientific">Mumia flava</name>
    <dbReference type="NCBI Taxonomy" id="1348852"/>
    <lineage>
        <taxon>Bacteria</taxon>
        <taxon>Bacillati</taxon>
        <taxon>Actinomycetota</taxon>
        <taxon>Actinomycetes</taxon>
        <taxon>Propionibacteriales</taxon>
        <taxon>Nocardioidaceae</taxon>
        <taxon>Mumia</taxon>
    </lineage>
</organism>
<evidence type="ECO:0000259" key="10">
    <source>
        <dbReference type="Pfam" id="PF17764"/>
    </source>
</evidence>
<keyword evidence="7 8" id="KW-0238">DNA-binding</keyword>
<dbReference type="PANTHER" id="PTHR30580:SF0">
    <property type="entry name" value="PRIMOSOMAL PROTEIN N"/>
    <property type="match status" value="1"/>
</dbReference>
<evidence type="ECO:0000256" key="5">
    <source>
        <dbReference type="ARBA" id="ARBA00022833"/>
    </source>
</evidence>
<evidence type="ECO:0000256" key="4">
    <source>
        <dbReference type="ARBA" id="ARBA00022741"/>
    </source>
</evidence>
<dbReference type="GO" id="GO:0006302">
    <property type="term" value="P:double-strand break repair"/>
    <property type="evidence" value="ECO:0007669"/>
    <property type="project" value="InterPro"/>
</dbReference>
<keyword evidence="1 8" id="KW-0639">Primosome</keyword>
<feature type="domain" description="Primosomal protein N' 3' DNA-binding" evidence="10">
    <location>
        <begin position="56"/>
        <end position="155"/>
    </location>
</feature>
<feature type="binding site" evidence="8">
    <location>
        <position position="461"/>
    </location>
    <ligand>
        <name>Zn(2+)</name>
        <dbReference type="ChEBI" id="CHEBI:29105"/>
        <label>1</label>
    </ligand>
</feature>
<evidence type="ECO:0000313" key="11">
    <source>
        <dbReference type="EMBL" id="PJJ55838.1"/>
    </source>
</evidence>
<dbReference type="PANTHER" id="PTHR30580">
    <property type="entry name" value="PRIMOSOMAL PROTEIN N"/>
    <property type="match status" value="1"/>
</dbReference>
<dbReference type="EMBL" id="PGEZ01000001">
    <property type="protein sequence ID" value="PJJ55838.1"/>
    <property type="molecule type" value="Genomic_DNA"/>
</dbReference>
<gene>
    <name evidence="8" type="primary">priA</name>
    <name evidence="11" type="ORF">CLV56_0037</name>
</gene>
<feature type="binding site" evidence="8">
    <location>
        <position position="449"/>
    </location>
    <ligand>
        <name>Zn(2+)</name>
        <dbReference type="ChEBI" id="CHEBI:29105"/>
        <label>2</label>
    </ligand>
</feature>
<dbReference type="GO" id="GO:0006269">
    <property type="term" value="P:DNA replication, synthesis of primer"/>
    <property type="evidence" value="ECO:0007669"/>
    <property type="project" value="UniProtKB-KW"/>
</dbReference>
<reference evidence="11 12" key="1">
    <citation type="submission" date="2017-11" db="EMBL/GenBank/DDBJ databases">
        <title>Genomic Encyclopedia of Archaeal and Bacterial Type Strains, Phase II (KMG-II): From Individual Species to Whole Genera.</title>
        <authorList>
            <person name="Goeker M."/>
        </authorList>
    </citation>
    <scope>NUCLEOTIDE SEQUENCE [LARGE SCALE GENOMIC DNA]</scope>
    <source>
        <strain evidence="11 12">DSM 27763</strain>
    </source>
</reference>
<keyword evidence="12" id="KW-1185">Reference proteome</keyword>
<evidence type="ECO:0000313" key="12">
    <source>
        <dbReference type="Proteomes" id="UP000230842"/>
    </source>
</evidence>
<dbReference type="GO" id="GO:0008270">
    <property type="term" value="F:zinc ion binding"/>
    <property type="evidence" value="ECO:0007669"/>
    <property type="project" value="UniProtKB-UniRule"/>
</dbReference>
<keyword evidence="11" id="KW-0347">Helicase</keyword>
<keyword evidence="5 8" id="KW-0862">Zinc</keyword>
<dbReference type="OrthoDB" id="3177118at2"/>
<dbReference type="AlphaFoldDB" id="A0A0B2B6R2"/>
<feature type="binding site" evidence="8">
    <location>
        <position position="431"/>
    </location>
    <ligand>
        <name>Zn(2+)</name>
        <dbReference type="ChEBI" id="CHEBI:29105"/>
        <label>2</label>
    </ligand>
</feature>
<keyword evidence="3 8" id="KW-0479">Metal-binding</keyword>
<dbReference type="GO" id="GO:0006270">
    <property type="term" value="P:DNA replication initiation"/>
    <property type="evidence" value="ECO:0007669"/>
    <property type="project" value="TreeGrafter"/>
</dbReference>
<dbReference type="Gene3D" id="3.40.50.300">
    <property type="entry name" value="P-loop containing nucleotide triphosphate hydrolases"/>
    <property type="match status" value="1"/>
</dbReference>
<dbReference type="InterPro" id="IPR041222">
    <property type="entry name" value="PriA_3primeBD"/>
</dbReference>
<evidence type="ECO:0000256" key="1">
    <source>
        <dbReference type="ARBA" id="ARBA00022515"/>
    </source>
</evidence>
<evidence type="ECO:0000256" key="8">
    <source>
        <dbReference type="HAMAP-Rule" id="MF_00983"/>
    </source>
</evidence>
<comment type="similarity">
    <text evidence="8">Belongs to the helicase family. PriA subfamily.</text>
</comment>
<dbReference type="GO" id="GO:1990077">
    <property type="term" value="C:primosome complex"/>
    <property type="evidence" value="ECO:0007669"/>
    <property type="project" value="UniProtKB-UniRule"/>
</dbReference>
<protein>
    <recommendedName>
        <fullName evidence="8">Probable replication restart protein PriA</fullName>
    </recommendedName>
    <alternativeName>
        <fullName evidence="8">Putative ATP-dependent DNA helicase PriA</fullName>
    </alternativeName>
</protein>
<evidence type="ECO:0000256" key="6">
    <source>
        <dbReference type="ARBA" id="ARBA00022840"/>
    </source>
</evidence>
<comment type="function">
    <text evidence="8">Initiates the restart of stalled replication forks, which reloads the replicative helicase on sites other than the origin of replication. Recognizes and binds to abandoned replication forks and remodels them to uncover a helicase loading site. Promotes assembly of the primosome at these replication forks.</text>
</comment>
<dbReference type="Gene3D" id="3.40.1440.60">
    <property type="entry name" value="PriA, 3(prime) DNA-binding domain"/>
    <property type="match status" value="1"/>
</dbReference>
<feature type="binding site" evidence="8">
    <location>
        <position position="458"/>
    </location>
    <ligand>
        <name>Zn(2+)</name>
        <dbReference type="ChEBI" id="CHEBI:29105"/>
        <label>1</label>
    </ligand>
</feature>
<evidence type="ECO:0000256" key="7">
    <source>
        <dbReference type="ARBA" id="ARBA00023125"/>
    </source>
</evidence>
<proteinExistence type="inferred from homology"/>
<dbReference type="Proteomes" id="UP000230842">
    <property type="component" value="Unassembled WGS sequence"/>
</dbReference>
<feature type="region of interest" description="Disordered" evidence="9">
    <location>
        <begin position="1"/>
        <end position="41"/>
    </location>
</feature>
<evidence type="ECO:0000256" key="2">
    <source>
        <dbReference type="ARBA" id="ARBA00022705"/>
    </source>
</evidence>
<comment type="caution">
    <text evidence="11">The sequence shown here is derived from an EMBL/GenBank/DDBJ whole genome shotgun (WGS) entry which is preliminary data.</text>
</comment>
<feature type="binding site" evidence="8">
    <location>
        <position position="419"/>
    </location>
    <ligand>
        <name>Zn(2+)</name>
        <dbReference type="ChEBI" id="CHEBI:29105"/>
        <label>1</label>
    </ligand>
</feature>
<dbReference type="GO" id="GO:0005524">
    <property type="term" value="F:ATP binding"/>
    <property type="evidence" value="ECO:0007669"/>
    <property type="project" value="UniProtKB-UniRule"/>
</dbReference>
<feature type="binding site" evidence="8">
    <location>
        <position position="446"/>
    </location>
    <ligand>
        <name>Zn(2+)</name>
        <dbReference type="ChEBI" id="CHEBI:29105"/>
        <label>2</label>
    </ligand>
</feature>
<dbReference type="InterPro" id="IPR042115">
    <property type="entry name" value="PriA_3primeBD_sf"/>
</dbReference>
<dbReference type="HAMAP" id="MF_00983">
    <property type="entry name" value="PriA"/>
    <property type="match status" value="1"/>
</dbReference>
<dbReference type="GO" id="GO:0003677">
    <property type="term" value="F:DNA binding"/>
    <property type="evidence" value="ECO:0007669"/>
    <property type="project" value="UniProtKB-UniRule"/>
</dbReference>
<keyword evidence="11" id="KW-0378">Hydrolase</keyword>
<evidence type="ECO:0000256" key="9">
    <source>
        <dbReference type="SAM" id="MobiDB-lite"/>
    </source>
</evidence>
<dbReference type="RefSeq" id="WP_039359138.1">
    <property type="nucleotide sequence ID" value="NZ_PGEZ01000001.1"/>
</dbReference>
<dbReference type="InterPro" id="IPR027417">
    <property type="entry name" value="P-loop_NTPase"/>
</dbReference>
<keyword evidence="4 8" id="KW-0547">Nucleotide-binding</keyword>
<dbReference type="SUPFAM" id="SSF52540">
    <property type="entry name" value="P-loop containing nucleoside triphosphate hydrolases"/>
    <property type="match status" value="1"/>
</dbReference>
<evidence type="ECO:0000256" key="3">
    <source>
        <dbReference type="ARBA" id="ARBA00022723"/>
    </source>
</evidence>
<feature type="compositionally biased region" description="Gly residues" evidence="9">
    <location>
        <begin position="21"/>
        <end position="34"/>
    </location>
</feature>
<keyword evidence="6 8" id="KW-0067">ATP-binding</keyword>
<dbReference type="InterPro" id="IPR005259">
    <property type="entry name" value="PriA"/>
</dbReference>
<dbReference type="GO" id="GO:0006310">
    <property type="term" value="P:DNA recombination"/>
    <property type="evidence" value="ECO:0007669"/>
    <property type="project" value="InterPro"/>
</dbReference>
<comment type="cofactor">
    <cofactor evidence="8">
        <name>Zn(2+)</name>
        <dbReference type="ChEBI" id="CHEBI:29105"/>
    </cofactor>
    <text evidence="8">Binds 2 zinc ions per subunit.</text>
</comment>
<comment type="subunit">
    <text evidence="8">Component of the replication restart primosome.</text>
</comment>
<accession>A0A0B2B6R2</accession>
<feature type="binding site" evidence="8">
    <location>
        <position position="428"/>
    </location>
    <ligand>
        <name>Zn(2+)</name>
        <dbReference type="ChEBI" id="CHEBI:29105"/>
        <label>2</label>
    </ligand>
</feature>